<dbReference type="PROSITE" id="PS50262">
    <property type="entry name" value="G_PROTEIN_RECEP_F1_2"/>
    <property type="match status" value="1"/>
</dbReference>
<dbReference type="InterPro" id="IPR052954">
    <property type="entry name" value="GPCR-Ligand_Int"/>
</dbReference>
<evidence type="ECO:0000313" key="7">
    <source>
        <dbReference type="EMBL" id="CAG5134895.1"/>
    </source>
</evidence>
<dbReference type="GO" id="GO:0016020">
    <property type="term" value="C:membrane"/>
    <property type="evidence" value="ECO:0007669"/>
    <property type="project" value="UniProtKB-SubCell"/>
</dbReference>
<feature type="transmembrane region" description="Helical" evidence="5">
    <location>
        <begin position="217"/>
        <end position="238"/>
    </location>
</feature>
<accession>A0A8S4A4E2</accession>
<dbReference type="GO" id="GO:0004930">
    <property type="term" value="F:G protein-coupled receptor activity"/>
    <property type="evidence" value="ECO:0007669"/>
    <property type="project" value="InterPro"/>
</dbReference>
<proteinExistence type="predicted"/>
<evidence type="ECO:0000256" key="1">
    <source>
        <dbReference type="ARBA" id="ARBA00004370"/>
    </source>
</evidence>
<feature type="transmembrane region" description="Helical" evidence="5">
    <location>
        <begin position="326"/>
        <end position="352"/>
    </location>
</feature>
<evidence type="ECO:0000256" key="5">
    <source>
        <dbReference type="SAM" id="Phobius"/>
    </source>
</evidence>
<evidence type="ECO:0000313" key="8">
    <source>
        <dbReference type="Proteomes" id="UP000678393"/>
    </source>
</evidence>
<protein>
    <recommendedName>
        <fullName evidence="6">G-protein coupled receptors family 1 profile domain-containing protein</fullName>
    </recommendedName>
</protein>
<comment type="caution">
    <text evidence="7">The sequence shown here is derived from an EMBL/GenBank/DDBJ whole genome shotgun (WGS) entry which is preliminary data.</text>
</comment>
<name>A0A8S4A4E2_9EUPU</name>
<feature type="transmembrane region" description="Helical" evidence="5">
    <location>
        <begin position="289"/>
        <end position="314"/>
    </location>
</feature>
<keyword evidence="3 5" id="KW-1133">Transmembrane helix</keyword>
<organism evidence="7 8">
    <name type="scientific">Candidula unifasciata</name>
    <dbReference type="NCBI Taxonomy" id="100452"/>
    <lineage>
        <taxon>Eukaryota</taxon>
        <taxon>Metazoa</taxon>
        <taxon>Spiralia</taxon>
        <taxon>Lophotrochozoa</taxon>
        <taxon>Mollusca</taxon>
        <taxon>Gastropoda</taxon>
        <taxon>Heterobranchia</taxon>
        <taxon>Euthyneura</taxon>
        <taxon>Panpulmonata</taxon>
        <taxon>Eupulmonata</taxon>
        <taxon>Stylommatophora</taxon>
        <taxon>Helicina</taxon>
        <taxon>Helicoidea</taxon>
        <taxon>Geomitridae</taxon>
        <taxon>Candidula</taxon>
    </lineage>
</organism>
<dbReference type="OrthoDB" id="6161158at2759"/>
<dbReference type="InterPro" id="IPR000276">
    <property type="entry name" value="GPCR_Rhodpsn"/>
</dbReference>
<evidence type="ECO:0000256" key="2">
    <source>
        <dbReference type="ARBA" id="ARBA00022692"/>
    </source>
</evidence>
<dbReference type="PANTHER" id="PTHR46641">
    <property type="entry name" value="FMRFAMIDE RECEPTOR-RELATED"/>
    <property type="match status" value="1"/>
</dbReference>
<keyword evidence="4 5" id="KW-0472">Membrane</keyword>
<reference evidence="7" key="1">
    <citation type="submission" date="2021-04" db="EMBL/GenBank/DDBJ databases">
        <authorList>
            <consortium name="Molecular Ecology Group"/>
        </authorList>
    </citation>
    <scope>NUCLEOTIDE SEQUENCE</scope>
</reference>
<keyword evidence="8" id="KW-1185">Reference proteome</keyword>
<comment type="subcellular location">
    <subcellularLocation>
        <location evidence="1">Membrane</location>
    </subcellularLocation>
</comment>
<evidence type="ECO:0000256" key="3">
    <source>
        <dbReference type="ARBA" id="ARBA00022989"/>
    </source>
</evidence>
<dbReference type="SUPFAM" id="SSF81321">
    <property type="entry name" value="Family A G protein-coupled receptor-like"/>
    <property type="match status" value="1"/>
</dbReference>
<feature type="transmembrane region" description="Helical" evidence="5">
    <location>
        <begin position="115"/>
        <end position="138"/>
    </location>
</feature>
<evidence type="ECO:0000256" key="4">
    <source>
        <dbReference type="ARBA" id="ARBA00023136"/>
    </source>
</evidence>
<feature type="domain" description="G-protein coupled receptors family 1 profile" evidence="6">
    <location>
        <begin position="55"/>
        <end position="349"/>
    </location>
</feature>
<dbReference type="EMBL" id="CAJHNH020007723">
    <property type="protein sequence ID" value="CAG5134895.1"/>
    <property type="molecule type" value="Genomic_DNA"/>
</dbReference>
<keyword evidence="2 5" id="KW-0812">Transmembrane</keyword>
<feature type="transmembrane region" description="Helical" evidence="5">
    <location>
        <begin position="74"/>
        <end position="95"/>
    </location>
</feature>
<gene>
    <name evidence="7" type="ORF">CUNI_LOCUS20453</name>
</gene>
<dbReference type="Gene3D" id="1.20.1070.10">
    <property type="entry name" value="Rhodopsin 7-helix transmembrane proteins"/>
    <property type="match status" value="1"/>
</dbReference>
<dbReference type="Proteomes" id="UP000678393">
    <property type="component" value="Unassembled WGS sequence"/>
</dbReference>
<dbReference type="PANTHER" id="PTHR46641:SF2">
    <property type="entry name" value="FMRFAMIDE RECEPTOR"/>
    <property type="match status" value="1"/>
</dbReference>
<evidence type="ECO:0000259" key="6">
    <source>
        <dbReference type="PROSITE" id="PS50262"/>
    </source>
</evidence>
<sequence>MDLATRETDVGDVATVNQIVSTKQVGKIVTDDAIFYFKTCFLILLGALSSMGVTTNIMNITVYWKQGIRDSINITFMALSMWDLNTCLMSGLSAVSNILEIYVPGSDVSFIAIQYVYFGYTRGFMYVLSTLVTSYLSLERSICIMFPFKVKSIFTAGRVVLINFITALFGLVCYCPAWATQGVQWVFNPKNNRTRLVYWLSENRRDIDLFVDTFNGMVLPLLAQLLITISAVFMIHGVQKSAKFRNQTVDIKTPVISTSNREPPPISNASLSLKKSKIMTSKDIRLTKVVILITIIFFACNLPVFVVAFLRWLIPDLDIGKPQQNLYAVLYAFVYLFGVINSSVNIFVYYNVGTKYRQEFLRLVHSIACVLKKQ</sequence>
<dbReference type="InterPro" id="IPR017452">
    <property type="entry name" value="GPCR_Rhodpsn_7TM"/>
</dbReference>
<feature type="transmembrane region" description="Helical" evidence="5">
    <location>
        <begin position="33"/>
        <end position="53"/>
    </location>
</feature>
<dbReference type="AlphaFoldDB" id="A0A8S4A4E2"/>
<dbReference type="Pfam" id="PF00001">
    <property type="entry name" value="7tm_1"/>
    <property type="match status" value="1"/>
</dbReference>
<feature type="transmembrane region" description="Helical" evidence="5">
    <location>
        <begin position="159"/>
        <end position="179"/>
    </location>
</feature>